<name>A0ABR1RNT8_9PEZI</name>
<reference evidence="2 3" key="1">
    <citation type="submission" date="2023-01" db="EMBL/GenBank/DDBJ databases">
        <title>Analysis of 21 Apiospora genomes using comparative genomics revels a genus with tremendous synthesis potential of carbohydrate active enzymes and secondary metabolites.</title>
        <authorList>
            <person name="Sorensen T."/>
        </authorList>
    </citation>
    <scope>NUCLEOTIDE SEQUENCE [LARGE SCALE GENOMIC DNA]</scope>
    <source>
        <strain evidence="2 3">CBS 20057</strain>
    </source>
</reference>
<accession>A0ABR1RNT8</accession>
<feature type="compositionally biased region" description="Pro residues" evidence="1">
    <location>
        <begin position="38"/>
        <end position="48"/>
    </location>
</feature>
<comment type="caution">
    <text evidence="2">The sequence shown here is derived from an EMBL/GenBank/DDBJ whole genome shotgun (WGS) entry which is preliminary data.</text>
</comment>
<sequence length="162" mass="17894">MGTCGFPAQQKPNRSVHIAATLTTPSGDQEDEDKKPKTPSPNPSPRPNTTPRKKRVVSLKKHFNNAAAKFEQIEREVKGHDPPVRFRTLLDKAKRNAARFQLWASELAAVLEEDKEEGPSDDDYDENLQHFTGMLESNATGLAAEAQLLHGAIPPEIKFGKG</sequence>
<evidence type="ECO:0000256" key="1">
    <source>
        <dbReference type="SAM" id="MobiDB-lite"/>
    </source>
</evidence>
<evidence type="ECO:0000313" key="2">
    <source>
        <dbReference type="EMBL" id="KAK8015918.1"/>
    </source>
</evidence>
<dbReference type="Proteomes" id="UP001396898">
    <property type="component" value="Unassembled WGS sequence"/>
</dbReference>
<proteinExistence type="predicted"/>
<dbReference type="EMBL" id="JAQQWI010000012">
    <property type="protein sequence ID" value="KAK8015918.1"/>
    <property type="molecule type" value="Genomic_DNA"/>
</dbReference>
<evidence type="ECO:0000313" key="3">
    <source>
        <dbReference type="Proteomes" id="UP001396898"/>
    </source>
</evidence>
<gene>
    <name evidence="2" type="ORF">PG991_008806</name>
</gene>
<evidence type="ECO:0008006" key="4">
    <source>
        <dbReference type="Google" id="ProtNLM"/>
    </source>
</evidence>
<protein>
    <recommendedName>
        <fullName evidence="4">Ribosome assembly protein 3</fullName>
    </recommendedName>
</protein>
<keyword evidence="3" id="KW-1185">Reference proteome</keyword>
<organism evidence="2 3">
    <name type="scientific">Apiospora marii</name>
    <dbReference type="NCBI Taxonomy" id="335849"/>
    <lineage>
        <taxon>Eukaryota</taxon>
        <taxon>Fungi</taxon>
        <taxon>Dikarya</taxon>
        <taxon>Ascomycota</taxon>
        <taxon>Pezizomycotina</taxon>
        <taxon>Sordariomycetes</taxon>
        <taxon>Xylariomycetidae</taxon>
        <taxon>Amphisphaeriales</taxon>
        <taxon>Apiosporaceae</taxon>
        <taxon>Apiospora</taxon>
    </lineage>
</organism>
<feature type="region of interest" description="Disordered" evidence="1">
    <location>
        <begin position="1"/>
        <end position="56"/>
    </location>
</feature>